<evidence type="ECO:0000256" key="1">
    <source>
        <dbReference type="ARBA" id="ARBA00007870"/>
    </source>
</evidence>
<dbReference type="Gene3D" id="1.10.1040.10">
    <property type="entry name" value="N-(1-d-carboxylethyl)-l-norvaline Dehydrogenase, domain 2"/>
    <property type="match status" value="1"/>
</dbReference>
<dbReference type="PANTHER" id="PTHR21708:SF30">
    <property type="entry name" value="2-DEHYDROPANTOATE 2-REDUCTASE-RELATED"/>
    <property type="match status" value="1"/>
</dbReference>
<dbReference type="OrthoDB" id="3609at2759"/>
<dbReference type="GO" id="GO:0015940">
    <property type="term" value="P:pantothenate biosynthetic process"/>
    <property type="evidence" value="ECO:0007669"/>
    <property type="project" value="InterPro"/>
</dbReference>
<dbReference type="InterPro" id="IPR013328">
    <property type="entry name" value="6PGD_dom2"/>
</dbReference>
<evidence type="ECO:0000256" key="4">
    <source>
        <dbReference type="SAM" id="SignalP"/>
    </source>
</evidence>
<dbReference type="PANTHER" id="PTHR21708">
    <property type="entry name" value="PROBABLE 2-DEHYDROPANTOATE 2-REDUCTASE"/>
    <property type="match status" value="1"/>
</dbReference>
<dbReference type="RefSeq" id="XP_008715247.1">
    <property type="nucleotide sequence ID" value="XM_008717025.1"/>
</dbReference>
<feature type="domain" description="Ketopantoate reductase N-terminal" evidence="5">
    <location>
        <begin position="7"/>
        <end position="165"/>
    </location>
</feature>
<dbReference type="FunFam" id="1.10.1040.10:FF:000017">
    <property type="entry name" value="2-dehydropantoate 2-reductase"/>
    <property type="match status" value="1"/>
</dbReference>
<name>W2S481_CYPE1</name>
<evidence type="ECO:0000259" key="5">
    <source>
        <dbReference type="Pfam" id="PF02558"/>
    </source>
</evidence>
<dbReference type="STRING" id="1220924.W2S481"/>
<proteinExistence type="inferred from homology"/>
<dbReference type="GeneID" id="19970009"/>
<protein>
    <recommendedName>
        <fullName evidence="9">2-dehydropantoate 2-reductase</fullName>
    </recommendedName>
</protein>
<evidence type="ECO:0000313" key="7">
    <source>
        <dbReference type="EMBL" id="ETN43511.1"/>
    </source>
</evidence>
<keyword evidence="4" id="KW-0732">Signal</keyword>
<dbReference type="InterPro" id="IPR003710">
    <property type="entry name" value="ApbA"/>
</dbReference>
<dbReference type="VEuPathDB" id="FungiDB:HMPREF1541_02670"/>
<gene>
    <name evidence="7" type="ORF">HMPREF1541_02670</name>
</gene>
<dbReference type="SUPFAM" id="SSF51735">
    <property type="entry name" value="NAD(P)-binding Rossmann-fold domains"/>
    <property type="match status" value="1"/>
</dbReference>
<dbReference type="InParanoid" id="W2S481"/>
<dbReference type="GO" id="GO:0005737">
    <property type="term" value="C:cytoplasm"/>
    <property type="evidence" value="ECO:0007669"/>
    <property type="project" value="TreeGrafter"/>
</dbReference>
<dbReference type="Gene3D" id="3.40.50.720">
    <property type="entry name" value="NAD(P)-binding Rossmann-like Domain"/>
    <property type="match status" value="1"/>
</dbReference>
<feature type="signal peptide" evidence="4">
    <location>
        <begin position="1"/>
        <end position="20"/>
    </location>
</feature>
<dbReference type="Proteomes" id="UP000030752">
    <property type="component" value="Unassembled WGS sequence"/>
</dbReference>
<evidence type="ECO:0000313" key="8">
    <source>
        <dbReference type="Proteomes" id="UP000030752"/>
    </source>
</evidence>
<evidence type="ECO:0000259" key="6">
    <source>
        <dbReference type="Pfam" id="PF08546"/>
    </source>
</evidence>
<dbReference type="InterPro" id="IPR013752">
    <property type="entry name" value="KPA_reductase"/>
</dbReference>
<dbReference type="InterPro" id="IPR036291">
    <property type="entry name" value="NAD(P)-bd_dom_sf"/>
</dbReference>
<dbReference type="AlphaFoldDB" id="W2S481"/>
<evidence type="ECO:0000256" key="3">
    <source>
        <dbReference type="ARBA" id="ARBA00023002"/>
    </source>
</evidence>
<dbReference type="Pfam" id="PF08546">
    <property type="entry name" value="ApbA_C"/>
    <property type="match status" value="1"/>
</dbReference>
<feature type="domain" description="Ketopantoate reductase C-terminal" evidence="6">
    <location>
        <begin position="204"/>
        <end position="336"/>
    </location>
</feature>
<dbReference type="InterPro" id="IPR008927">
    <property type="entry name" value="6-PGluconate_DH-like_C_sf"/>
</dbReference>
<dbReference type="EMBL" id="KB822718">
    <property type="protein sequence ID" value="ETN43511.1"/>
    <property type="molecule type" value="Genomic_DNA"/>
</dbReference>
<organism evidence="7 8">
    <name type="scientific">Cyphellophora europaea (strain CBS 101466)</name>
    <name type="common">Phialophora europaea</name>
    <dbReference type="NCBI Taxonomy" id="1220924"/>
    <lineage>
        <taxon>Eukaryota</taxon>
        <taxon>Fungi</taxon>
        <taxon>Dikarya</taxon>
        <taxon>Ascomycota</taxon>
        <taxon>Pezizomycotina</taxon>
        <taxon>Eurotiomycetes</taxon>
        <taxon>Chaetothyriomycetidae</taxon>
        <taxon>Chaetothyriales</taxon>
        <taxon>Cyphellophoraceae</taxon>
        <taxon>Cyphellophora</taxon>
    </lineage>
</organism>
<reference evidence="7 8" key="1">
    <citation type="submission" date="2013-03" db="EMBL/GenBank/DDBJ databases">
        <title>The Genome Sequence of Phialophora europaea CBS 101466.</title>
        <authorList>
            <consortium name="The Broad Institute Genomics Platform"/>
            <person name="Cuomo C."/>
            <person name="de Hoog S."/>
            <person name="Gorbushina A."/>
            <person name="Walker B."/>
            <person name="Young S.K."/>
            <person name="Zeng Q."/>
            <person name="Gargeya S."/>
            <person name="Fitzgerald M."/>
            <person name="Haas B."/>
            <person name="Abouelleil A."/>
            <person name="Allen A.W."/>
            <person name="Alvarado L."/>
            <person name="Arachchi H.M."/>
            <person name="Berlin A.M."/>
            <person name="Chapman S.B."/>
            <person name="Gainer-Dewar J."/>
            <person name="Goldberg J."/>
            <person name="Griggs A."/>
            <person name="Gujja S."/>
            <person name="Hansen M."/>
            <person name="Howarth C."/>
            <person name="Imamovic A."/>
            <person name="Ireland A."/>
            <person name="Larimer J."/>
            <person name="McCowan C."/>
            <person name="Murphy C."/>
            <person name="Pearson M."/>
            <person name="Poon T.W."/>
            <person name="Priest M."/>
            <person name="Roberts A."/>
            <person name="Saif S."/>
            <person name="Shea T."/>
            <person name="Sisk P."/>
            <person name="Sykes S."/>
            <person name="Wortman J."/>
            <person name="Nusbaum C."/>
            <person name="Birren B."/>
        </authorList>
    </citation>
    <scope>NUCLEOTIDE SEQUENCE [LARGE SCALE GENOMIC DNA]</scope>
    <source>
        <strain evidence="7 8">CBS 101466</strain>
    </source>
</reference>
<keyword evidence="3" id="KW-0560">Oxidoreductase</keyword>
<dbReference type="HOGENOM" id="CLU_031468_2_1_1"/>
<dbReference type="SUPFAM" id="SSF48179">
    <property type="entry name" value="6-phosphogluconate dehydrogenase C-terminal domain-like"/>
    <property type="match status" value="1"/>
</dbReference>
<keyword evidence="2" id="KW-0521">NADP</keyword>
<keyword evidence="8" id="KW-1185">Reference proteome</keyword>
<accession>W2S481</accession>
<evidence type="ECO:0008006" key="9">
    <source>
        <dbReference type="Google" id="ProtNLM"/>
    </source>
</evidence>
<dbReference type="eggNOG" id="ENOG502QWBM">
    <property type="taxonomic scope" value="Eukaryota"/>
</dbReference>
<dbReference type="Pfam" id="PF02558">
    <property type="entry name" value="ApbA"/>
    <property type="match status" value="1"/>
</dbReference>
<evidence type="ECO:0000256" key="2">
    <source>
        <dbReference type="ARBA" id="ARBA00022857"/>
    </source>
</evidence>
<sequence>MAGKTRVLLIGCGGIGTITALNLEASGQCHVTAVLRSNYEIVKERGFSIDSLDHGKVEGYRPSEIRTTIPDLSKETVAPFDYIIVTTKNIPDVPPHLPSLIAPALTPGHSAILLIQNGLNIHIPFATAFPSVPILSGISRMGANELAPGVILEDDPDRLSVGAFPATEGGDSPPSDAAVAAAKRFVELYAVSGKAVVEYNANVKFERWRKLCYNATWNPVCALTGLDTGRLRLVGEKADPFSPVNLLLRPAMREVLRVARADGAVLAADAEAEEKLVEGVVEAEPLEVFCQPSMLQDAKKRRVWEVENLLGDVVRVAADKGVEVPALSAIYALAKGRMWALKEDMGLINKDEEVRKRNEGIQGR</sequence>
<dbReference type="InterPro" id="IPR051402">
    <property type="entry name" value="KPR-Related"/>
</dbReference>
<dbReference type="GO" id="GO:0008677">
    <property type="term" value="F:2-dehydropantoate 2-reductase activity"/>
    <property type="evidence" value="ECO:0007669"/>
    <property type="project" value="InterPro"/>
</dbReference>
<dbReference type="InterPro" id="IPR013332">
    <property type="entry name" value="KPR_N"/>
</dbReference>
<dbReference type="FunCoup" id="W2S481">
    <property type="interactions" value="30"/>
</dbReference>
<comment type="similarity">
    <text evidence="1">Belongs to the ketopantoate reductase family.</text>
</comment>
<feature type="chain" id="PRO_5004824088" description="2-dehydropantoate 2-reductase" evidence="4">
    <location>
        <begin position="21"/>
        <end position="364"/>
    </location>
</feature>
<dbReference type="NCBIfam" id="TIGR00745">
    <property type="entry name" value="apbA_panE"/>
    <property type="match status" value="1"/>
</dbReference>